<feature type="compositionally biased region" description="Low complexity" evidence="1">
    <location>
        <begin position="76"/>
        <end position="87"/>
    </location>
</feature>
<gene>
    <name evidence="2" type="ORF">IFM89_020705</name>
</gene>
<name>A0A835H4B1_9MAGN</name>
<evidence type="ECO:0000313" key="2">
    <source>
        <dbReference type="EMBL" id="KAF9593210.1"/>
    </source>
</evidence>
<evidence type="ECO:0000313" key="3">
    <source>
        <dbReference type="Proteomes" id="UP000631114"/>
    </source>
</evidence>
<dbReference type="PANTHER" id="PTHR37708:SF2">
    <property type="entry name" value="HOMEOBOX HOX-B3-LIKE PROTEIN"/>
    <property type="match status" value="1"/>
</dbReference>
<protein>
    <submittedName>
        <fullName evidence="2">Uncharacterized protein</fullName>
    </submittedName>
</protein>
<organism evidence="2 3">
    <name type="scientific">Coptis chinensis</name>
    <dbReference type="NCBI Taxonomy" id="261450"/>
    <lineage>
        <taxon>Eukaryota</taxon>
        <taxon>Viridiplantae</taxon>
        <taxon>Streptophyta</taxon>
        <taxon>Embryophyta</taxon>
        <taxon>Tracheophyta</taxon>
        <taxon>Spermatophyta</taxon>
        <taxon>Magnoliopsida</taxon>
        <taxon>Ranunculales</taxon>
        <taxon>Ranunculaceae</taxon>
        <taxon>Coptidoideae</taxon>
        <taxon>Coptis</taxon>
    </lineage>
</organism>
<proteinExistence type="predicted"/>
<evidence type="ECO:0000256" key="1">
    <source>
        <dbReference type="SAM" id="MobiDB-lite"/>
    </source>
</evidence>
<dbReference type="EMBL" id="JADFTS010000008">
    <property type="protein sequence ID" value="KAF9593210.1"/>
    <property type="molecule type" value="Genomic_DNA"/>
</dbReference>
<dbReference type="Proteomes" id="UP000631114">
    <property type="component" value="Unassembled WGS sequence"/>
</dbReference>
<dbReference type="OrthoDB" id="755797at2759"/>
<comment type="caution">
    <text evidence="2">The sequence shown here is derived from an EMBL/GenBank/DDBJ whole genome shotgun (WGS) entry which is preliminary data.</text>
</comment>
<reference evidence="2 3" key="1">
    <citation type="submission" date="2020-10" db="EMBL/GenBank/DDBJ databases">
        <title>The Coptis chinensis genome and diversification of protoberbering-type alkaloids.</title>
        <authorList>
            <person name="Wang B."/>
            <person name="Shu S."/>
            <person name="Song C."/>
            <person name="Liu Y."/>
        </authorList>
    </citation>
    <scope>NUCLEOTIDE SEQUENCE [LARGE SCALE GENOMIC DNA]</scope>
    <source>
        <strain evidence="2">HL-2020</strain>
        <tissue evidence="2">Leaf</tissue>
    </source>
</reference>
<dbReference type="PANTHER" id="PTHR37708">
    <property type="entry name" value="HOMEOBOX HOX-B3-LIKE PROTEIN"/>
    <property type="match status" value="1"/>
</dbReference>
<sequence length="152" mass="16292">MRHKLQTEEEEEDVLEAPKFTLTPTPPKKKRVTFQGSVGVSSTRSAMSMVAKSVPDFSATLRKENRKPMEMNTPPSSLKNSSSSSKMSKLRGSKSAGGGDKGCGGIVRKSYASIEDLKGLGSSVSSAINGEGKGVGRSFRGIQKTVLGYRQY</sequence>
<accession>A0A835H4B1</accession>
<feature type="compositionally biased region" description="Polar residues" evidence="1">
    <location>
        <begin position="34"/>
        <end position="46"/>
    </location>
</feature>
<keyword evidence="3" id="KW-1185">Reference proteome</keyword>
<dbReference type="AlphaFoldDB" id="A0A835H4B1"/>
<feature type="compositionally biased region" description="Gly residues" evidence="1">
    <location>
        <begin position="95"/>
        <end position="105"/>
    </location>
</feature>
<feature type="region of interest" description="Disordered" evidence="1">
    <location>
        <begin position="1"/>
        <end position="105"/>
    </location>
</feature>